<dbReference type="Proteomes" id="UP000054561">
    <property type="component" value="Unassembled WGS sequence"/>
</dbReference>
<dbReference type="VEuPathDB" id="PlasmoDB:AK88_02893"/>
<dbReference type="PANTHER" id="PTHR10438:SF468">
    <property type="entry name" value="THIOREDOXIN-1-RELATED"/>
    <property type="match status" value="1"/>
</dbReference>
<dbReference type="InterPro" id="IPR050620">
    <property type="entry name" value="Thioredoxin_H-type-like"/>
</dbReference>
<evidence type="ECO:0000313" key="3">
    <source>
        <dbReference type="Proteomes" id="UP000054561"/>
    </source>
</evidence>
<keyword evidence="3" id="KW-1185">Reference proteome</keyword>
<accession>A0A0D9QP26</accession>
<dbReference type="SUPFAM" id="SSF52833">
    <property type="entry name" value="Thioredoxin-like"/>
    <property type="match status" value="1"/>
</dbReference>
<dbReference type="Pfam" id="PF00085">
    <property type="entry name" value="Thioredoxin"/>
    <property type="match status" value="1"/>
</dbReference>
<dbReference type="RefSeq" id="XP_012335939.1">
    <property type="nucleotide sequence ID" value="XM_012480516.1"/>
</dbReference>
<proteinExistence type="predicted"/>
<dbReference type="InterPro" id="IPR013766">
    <property type="entry name" value="Thioredoxin_domain"/>
</dbReference>
<evidence type="ECO:0000313" key="2">
    <source>
        <dbReference type="EMBL" id="KJP87461.1"/>
    </source>
</evidence>
<dbReference type="PROSITE" id="PS51352">
    <property type="entry name" value="THIOREDOXIN_2"/>
    <property type="match status" value="1"/>
</dbReference>
<evidence type="ECO:0000259" key="1">
    <source>
        <dbReference type="PROSITE" id="PS51352"/>
    </source>
</evidence>
<dbReference type="EMBL" id="KQ001674">
    <property type="protein sequence ID" value="KJP87461.1"/>
    <property type="molecule type" value="Genomic_DNA"/>
</dbReference>
<gene>
    <name evidence="2" type="ORF">AK88_02893</name>
</gene>
<dbReference type="OrthoDB" id="10263751at2759"/>
<organism evidence="2 3">
    <name type="scientific">Plasmodium fragile</name>
    <dbReference type="NCBI Taxonomy" id="5857"/>
    <lineage>
        <taxon>Eukaryota</taxon>
        <taxon>Sar</taxon>
        <taxon>Alveolata</taxon>
        <taxon>Apicomplexa</taxon>
        <taxon>Aconoidasida</taxon>
        <taxon>Haemosporida</taxon>
        <taxon>Plasmodiidae</taxon>
        <taxon>Plasmodium</taxon>
        <taxon>Plasmodium (Plasmodium)</taxon>
    </lineage>
</organism>
<feature type="domain" description="Thioredoxin" evidence="1">
    <location>
        <begin position="2"/>
        <end position="127"/>
    </location>
</feature>
<dbReference type="InterPro" id="IPR036249">
    <property type="entry name" value="Thioredoxin-like_sf"/>
</dbReference>
<dbReference type="PANTHER" id="PTHR10438">
    <property type="entry name" value="THIOREDOXIN"/>
    <property type="match status" value="1"/>
</dbReference>
<dbReference type="OMA" id="WCIPSVF"/>
<dbReference type="CDD" id="cd02947">
    <property type="entry name" value="TRX_family"/>
    <property type="match status" value="1"/>
</dbReference>
<name>A0A0D9QP26_PLAFR</name>
<dbReference type="AlphaFoldDB" id="A0A0D9QP26"/>
<reference evidence="2 3" key="1">
    <citation type="submission" date="2014-03" db="EMBL/GenBank/DDBJ databases">
        <title>The Genome Sequence of Plasmodium fragile nilgiri.</title>
        <authorList>
            <consortium name="The Broad Institute Genomics Platform"/>
            <consortium name="The Broad Institute Genome Sequencing Center for Infectious Disease"/>
            <person name="Neafsey D."/>
            <person name="Duraisingh M."/>
            <person name="Young S.K."/>
            <person name="Zeng Q."/>
            <person name="Gargeya S."/>
            <person name="Abouelleil A."/>
            <person name="Alvarado L."/>
            <person name="Chapman S.B."/>
            <person name="Gainer-Dewar J."/>
            <person name="Goldberg J."/>
            <person name="Griggs A."/>
            <person name="Gujja S."/>
            <person name="Hansen M."/>
            <person name="Howarth C."/>
            <person name="Imamovic A."/>
            <person name="Larimer J."/>
            <person name="Pearson M."/>
            <person name="Poon T.W."/>
            <person name="Priest M."/>
            <person name="Roberts A."/>
            <person name="Saif S."/>
            <person name="Shea T."/>
            <person name="Sykes S."/>
            <person name="Wortman J."/>
            <person name="Nusbaum C."/>
            <person name="Birren B."/>
        </authorList>
    </citation>
    <scope>NUCLEOTIDE SEQUENCE [LARGE SCALE GENOMIC DNA]</scope>
    <source>
        <strain evidence="3">nilgiri</strain>
    </source>
</reference>
<sequence length="133" mass="15093">MNRLRHRLGKVNGPNLAGITRRFTFTEIKKIDDYLEKVKSGKLVVAQFGASWCAPCKKMKPIVKKLGEDNEEVESMYVDIDELPELGESEDINELPTILLRKNGKYLDKIIGMNEEQLLHAVNTHKAPKEGDT</sequence>
<dbReference type="Gene3D" id="3.40.30.10">
    <property type="entry name" value="Glutaredoxin"/>
    <property type="match status" value="1"/>
</dbReference>
<dbReference type="GeneID" id="24268207"/>
<protein>
    <recommendedName>
        <fullName evidence="1">Thioredoxin domain-containing protein</fullName>
    </recommendedName>
</protein>